<feature type="domain" description="Integrase zinc-binding" evidence="1">
    <location>
        <begin position="15"/>
        <end position="65"/>
    </location>
</feature>
<reference evidence="2" key="1">
    <citation type="submission" date="2022-08" db="UniProtKB">
        <authorList>
            <consortium name="EnsemblMetazoa"/>
        </authorList>
    </citation>
    <scope>IDENTIFICATION</scope>
    <source>
        <strain evidence="2">05x7-T-G4-1.051#20</strain>
    </source>
</reference>
<dbReference type="Proteomes" id="UP000005408">
    <property type="component" value="Unassembled WGS sequence"/>
</dbReference>
<dbReference type="AlphaFoldDB" id="A0A8W8NUJ8"/>
<organism evidence="2 3">
    <name type="scientific">Magallana gigas</name>
    <name type="common">Pacific oyster</name>
    <name type="synonym">Crassostrea gigas</name>
    <dbReference type="NCBI Taxonomy" id="29159"/>
    <lineage>
        <taxon>Eukaryota</taxon>
        <taxon>Metazoa</taxon>
        <taxon>Spiralia</taxon>
        <taxon>Lophotrochozoa</taxon>
        <taxon>Mollusca</taxon>
        <taxon>Bivalvia</taxon>
        <taxon>Autobranchia</taxon>
        <taxon>Pteriomorphia</taxon>
        <taxon>Ostreida</taxon>
        <taxon>Ostreoidea</taxon>
        <taxon>Ostreidae</taxon>
        <taxon>Magallana</taxon>
    </lineage>
</organism>
<dbReference type="Gene3D" id="1.10.340.70">
    <property type="match status" value="1"/>
</dbReference>
<evidence type="ECO:0000259" key="1">
    <source>
        <dbReference type="Pfam" id="PF17921"/>
    </source>
</evidence>
<dbReference type="InterPro" id="IPR041588">
    <property type="entry name" value="Integrase_H2C2"/>
</dbReference>
<proteinExistence type="predicted"/>
<accession>A0A8W8NUJ8</accession>
<evidence type="ECO:0000313" key="2">
    <source>
        <dbReference type="EnsemblMetazoa" id="G7316.1:cds"/>
    </source>
</evidence>
<evidence type="ECO:0000313" key="3">
    <source>
        <dbReference type="Proteomes" id="UP000005408"/>
    </source>
</evidence>
<dbReference type="EnsemblMetazoa" id="G7316.1">
    <property type="protein sequence ID" value="G7316.1:cds"/>
    <property type="gene ID" value="G7316"/>
</dbReference>
<keyword evidence="3" id="KW-1185">Reference proteome</keyword>
<name>A0A8W8NUJ8_MAGGI</name>
<dbReference type="Pfam" id="PF17921">
    <property type="entry name" value="Integrase_H2C2"/>
    <property type="match status" value="1"/>
</dbReference>
<protein>
    <recommendedName>
        <fullName evidence="1">Integrase zinc-binding domain-containing protein</fullName>
    </recommendedName>
</protein>
<sequence length="165" mass="18690">MLWKTEDTSKVLVLPGTTQLEVMALCHDVPAAGHPGVVRNMSRIKERFYCYSMTLDIQTYVISCASIMYRRSTIRQEKGEHFLDFVRMKTSLRSVVDPRTFVYDLGLLSDGTSHTAICENCSFDVILFRMSEQNSSSSDLIGLENFSLLGDDYLESLGSIHVQNF</sequence>